<protein>
    <recommendedName>
        <fullName evidence="2">Piwi domain-containing protein</fullName>
    </recommendedName>
</protein>
<name>A0A7C4NPN1_STAMA</name>
<dbReference type="InterPro" id="IPR012337">
    <property type="entry name" value="RNaseH-like_sf"/>
</dbReference>
<gene>
    <name evidence="1" type="ORF">ENU20_04560</name>
</gene>
<reference evidence="1" key="1">
    <citation type="journal article" date="2020" name="mSystems">
        <title>Genome- and Community-Level Interaction Insights into Carbon Utilization and Element Cycling Functions of Hydrothermarchaeota in Hydrothermal Sediment.</title>
        <authorList>
            <person name="Zhou Z."/>
            <person name="Liu Y."/>
            <person name="Xu W."/>
            <person name="Pan J."/>
            <person name="Luo Z.H."/>
            <person name="Li M."/>
        </authorList>
    </citation>
    <scope>NUCLEOTIDE SEQUENCE [LARGE SCALE GENOMIC DNA]</scope>
    <source>
        <strain evidence="1">SpSt-648</strain>
    </source>
</reference>
<dbReference type="AlphaFoldDB" id="A0A7C4NPN1"/>
<comment type="caution">
    <text evidence="1">The sequence shown here is derived from an EMBL/GenBank/DDBJ whole genome shotgun (WGS) entry which is preliminary data.</text>
</comment>
<dbReference type="EMBL" id="DTBP01000036">
    <property type="protein sequence ID" value="HGQ74328.1"/>
    <property type="molecule type" value="Genomic_DNA"/>
</dbReference>
<evidence type="ECO:0008006" key="2">
    <source>
        <dbReference type="Google" id="ProtNLM"/>
    </source>
</evidence>
<evidence type="ECO:0000313" key="1">
    <source>
        <dbReference type="EMBL" id="HGQ74328.1"/>
    </source>
</evidence>
<dbReference type="SUPFAM" id="SSF53098">
    <property type="entry name" value="Ribonuclease H-like"/>
    <property type="match status" value="1"/>
</dbReference>
<proteinExistence type="predicted"/>
<sequence length="763" mass="86872">MANEEYVLLGMRINRIVLPQQLYVYRVPQKYIAQARGYLVKDNVPHVVRSSKEATDLEIYATSKSRGLKENMGLEPREEQPLFECELAGSAIRIKFLNSGWKRAVGKLYNPNLVEFNGEEHNVPINIYSALKTVVDKLSDDTYILFIDPAKKVEFTESLENIEQEYNSTILNEIQWVKIKDTTVSFDIVREIPSNIMNNVEERISDRNFREKLSRVLSEYSGVELNIDYSSGYFITTPRSNILAKLLKDEVGVPVLEQESIPIIPLPKNILTPVASIENINLFFKNVENRDDIQQKMTFLIPPKNRIAKINEILENIDLYTLNFDGLSIEIDVSNCIVSVSDSIVKSDISEYFSVRKEDLANWKPNFRKYREDHESKIAVLPIILNLQQNDYINAVQLALEELRGFSQRYRLKYLSELRCEPDIKDILSKLRGILKAYGGKIICAILFYHSSVDPGDRFIALYRYYVAKLEVHPYVVDLTEERLIEESKRIIRYKIGSVLKKFAVKMNAIGYRLNPPQIIRNYVIAGIDSTIYRTERGGLYPVAVVFVLNPDGEITVETYSGGIGFSDIDALVSGVESAFEHYGSRGLLAIINRSSVVGVLQKLIKKRDFQNHVSSGKLILASVSKTHSYSRILVKESGKIYNPSKPGVLVKLSDYSLDGGAIHISRFLSITTIYSRERFERGTIKPVIINIASQIEDRDCLEIAKYIVSLSHFARIGSLWAPSLPMPLHVANNYCRKLSGILKALREKRGIPSDIVKITKYL</sequence>
<accession>A0A7C4NPN1</accession>
<organism evidence="1">
    <name type="scientific">Staphylothermus marinus</name>
    <dbReference type="NCBI Taxonomy" id="2280"/>
    <lineage>
        <taxon>Archaea</taxon>
        <taxon>Thermoproteota</taxon>
        <taxon>Thermoprotei</taxon>
        <taxon>Desulfurococcales</taxon>
        <taxon>Desulfurococcaceae</taxon>
        <taxon>Staphylothermus</taxon>
    </lineage>
</organism>